<dbReference type="InterPro" id="IPR015927">
    <property type="entry name" value="Peptidase_S24_S26A/B/C"/>
</dbReference>
<dbReference type="PANTHER" id="PTHR40661:SF2">
    <property type="entry name" value="HTH-TYPE TRANSCRIPTIONAL REGULATOR PRTR"/>
    <property type="match status" value="1"/>
</dbReference>
<accession>A0A2A3MNA1</accession>
<dbReference type="GO" id="GO:0003677">
    <property type="term" value="F:DNA binding"/>
    <property type="evidence" value="ECO:0007669"/>
    <property type="project" value="UniProtKB-KW"/>
</dbReference>
<feature type="domain" description="Peptidase S24/S26A/S26B/S26C" evidence="4">
    <location>
        <begin position="84"/>
        <end position="207"/>
    </location>
</feature>
<evidence type="ECO:0000256" key="3">
    <source>
        <dbReference type="ARBA" id="ARBA00023163"/>
    </source>
</evidence>
<dbReference type="InterPro" id="IPR036286">
    <property type="entry name" value="LexA/Signal_pep-like_sf"/>
</dbReference>
<keyword evidence="3" id="KW-0804">Transcription</keyword>
<dbReference type="Gene3D" id="2.10.109.10">
    <property type="entry name" value="Umud Fragment, subunit A"/>
    <property type="match status" value="1"/>
</dbReference>
<dbReference type="EMBL" id="NTMR01000002">
    <property type="protein sequence ID" value="PBK06271.1"/>
    <property type="molecule type" value="Genomic_DNA"/>
</dbReference>
<gene>
    <name evidence="5" type="ORF">CNQ84_00690</name>
</gene>
<evidence type="ECO:0000313" key="6">
    <source>
        <dbReference type="Proteomes" id="UP000242313"/>
    </source>
</evidence>
<sequence>MGVAPQNVNNWLDRGVPANRHREVCKKLGLNMEWLLDGHGPEEIAQQRHESHAQAELAGVVEEWDDETPLDADTVSLPFLKEVELAAGTGRTAVEPSSDRKLRFGKMSLKKKGVQAEHAVAVTIRGNSMEPVLLDGATVAVNTVDKSVVDGKIYALSHAGQLRVKLLYRLPGGGLRVRSYNRDEHADEEYSLEQLQEHEIHIIGRVFWGAAFF</sequence>
<keyword evidence="1" id="KW-0805">Transcription regulation</keyword>
<proteinExistence type="predicted"/>
<evidence type="ECO:0000259" key="4">
    <source>
        <dbReference type="Pfam" id="PF00717"/>
    </source>
</evidence>
<dbReference type="Gene3D" id="1.10.260.40">
    <property type="entry name" value="lambda repressor-like DNA-binding domains"/>
    <property type="match status" value="1"/>
</dbReference>
<organism evidence="5 6">
    <name type="scientific">Pseudomonas abyssi</name>
    <dbReference type="NCBI Taxonomy" id="170540"/>
    <lineage>
        <taxon>Bacteria</taxon>
        <taxon>Pseudomonadati</taxon>
        <taxon>Pseudomonadota</taxon>
        <taxon>Gammaproteobacteria</taxon>
        <taxon>Pseudomonadales</taxon>
        <taxon>Pseudomonadaceae</taxon>
        <taxon>Pseudomonas</taxon>
    </lineage>
</organism>
<dbReference type="InterPro" id="IPR039418">
    <property type="entry name" value="LexA-like"/>
</dbReference>
<keyword evidence="2" id="KW-0238">DNA-binding</keyword>
<reference evidence="5 6" key="1">
    <citation type="submission" date="2017-09" db="EMBL/GenBank/DDBJ databases">
        <title>Pseudomonas abyssi sp. nov. isolated from Abyssopelagic Water.</title>
        <authorList>
            <person name="Wei Y."/>
        </authorList>
    </citation>
    <scope>NUCLEOTIDE SEQUENCE [LARGE SCALE GENOMIC DNA]</scope>
    <source>
        <strain evidence="5 6">MT5</strain>
    </source>
</reference>
<dbReference type="Pfam" id="PF00717">
    <property type="entry name" value="Peptidase_S24"/>
    <property type="match status" value="1"/>
</dbReference>
<name>A0A2A3MNA1_9PSED</name>
<dbReference type="AlphaFoldDB" id="A0A2A3MNA1"/>
<dbReference type="PANTHER" id="PTHR40661">
    <property type="match status" value="1"/>
</dbReference>
<dbReference type="SUPFAM" id="SSF51306">
    <property type="entry name" value="LexA/Signal peptidase"/>
    <property type="match status" value="1"/>
</dbReference>
<evidence type="ECO:0000256" key="1">
    <source>
        <dbReference type="ARBA" id="ARBA00023015"/>
    </source>
</evidence>
<dbReference type="InterPro" id="IPR010982">
    <property type="entry name" value="Lambda_DNA-bd_dom_sf"/>
</dbReference>
<evidence type="ECO:0000313" key="5">
    <source>
        <dbReference type="EMBL" id="PBK06271.1"/>
    </source>
</evidence>
<protein>
    <submittedName>
        <fullName evidence="5">Peptidase</fullName>
    </submittedName>
</protein>
<dbReference type="Proteomes" id="UP000242313">
    <property type="component" value="Unassembled WGS sequence"/>
</dbReference>
<dbReference type="CDD" id="cd06529">
    <property type="entry name" value="S24_LexA-like"/>
    <property type="match status" value="1"/>
</dbReference>
<comment type="caution">
    <text evidence="5">The sequence shown here is derived from an EMBL/GenBank/DDBJ whole genome shotgun (WGS) entry which is preliminary data.</text>
</comment>
<evidence type="ECO:0000256" key="2">
    <source>
        <dbReference type="ARBA" id="ARBA00023125"/>
    </source>
</evidence>
<keyword evidence="6" id="KW-1185">Reference proteome</keyword>